<evidence type="ECO:0000259" key="9">
    <source>
        <dbReference type="PROSITE" id="PS50157"/>
    </source>
</evidence>
<keyword evidence="2" id="KW-0479">Metal-binding</keyword>
<dbReference type="GO" id="GO:0000978">
    <property type="term" value="F:RNA polymerase II cis-regulatory region sequence-specific DNA binding"/>
    <property type="evidence" value="ECO:0007669"/>
    <property type="project" value="TreeGrafter"/>
</dbReference>
<dbReference type="InterPro" id="IPR013087">
    <property type="entry name" value="Znf_C2H2_type"/>
</dbReference>
<dbReference type="SMART" id="SM00355">
    <property type="entry name" value="ZnF_C2H2"/>
    <property type="match status" value="4"/>
</dbReference>
<dbReference type="PROSITE" id="PS00028">
    <property type="entry name" value="ZINC_FINGER_C2H2_1"/>
    <property type="match status" value="3"/>
</dbReference>
<accession>A0AAV5T3W4</accession>
<evidence type="ECO:0000256" key="2">
    <source>
        <dbReference type="ARBA" id="ARBA00022723"/>
    </source>
</evidence>
<keyword evidence="5" id="KW-0862">Zinc</keyword>
<keyword evidence="3" id="KW-0677">Repeat</keyword>
<dbReference type="Gene3D" id="3.30.160.60">
    <property type="entry name" value="Classic Zinc Finger"/>
    <property type="match status" value="3"/>
</dbReference>
<dbReference type="SUPFAM" id="SSF57667">
    <property type="entry name" value="beta-beta-alpha zinc fingers"/>
    <property type="match status" value="1"/>
</dbReference>
<reference evidence="10" key="1">
    <citation type="submission" date="2023-10" db="EMBL/GenBank/DDBJ databases">
        <title>Genome assembly of Pristionchus species.</title>
        <authorList>
            <person name="Yoshida K."/>
            <person name="Sommer R.J."/>
        </authorList>
    </citation>
    <scope>NUCLEOTIDE SEQUENCE</scope>
    <source>
        <strain evidence="10">RS0144</strain>
    </source>
</reference>
<evidence type="ECO:0000256" key="6">
    <source>
        <dbReference type="ARBA" id="ARBA00023242"/>
    </source>
</evidence>
<comment type="subcellular location">
    <subcellularLocation>
        <location evidence="1">Nucleus</location>
    </subcellularLocation>
</comment>
<protein>
    <recommendedName>
        <fullName evidence="9">C2H2-type domain-containing protein</fullName>
    </recommendedName>
</protein>
<dbReference type="PANTHER" id="PTHR24388">
    <property type="entry name" value="ZINC FINGER PROTEIN"/>
    <property type="match status" value="1"/>
</dbReference>
<evidence type="ECO:0000256" key="8">
    <source>
        <dbReference type="SAM" id="MobiDB-lite"/>
    </source>
</evidence>
<dbReference type="InterPro" id="IPR036236">
    <property type="entry name" value="Znf_C2H2_sf"/>
</dbReference>
<gene>
    <name evidence="10" type="ORF">PENTCL1PPCAC_12456</name>
</gene>
<keyword evidence="6" id="KW-0539">Nucleus</keyword>
<organism evidence="10 11">
    <name type="scientific">Pristionchus entomophagus</name>
    <dbReference type="NCBI Taxonomy" id="358040"/>
    <lineage>
        <taxon>Eukaryota</taxon>
        <taxon>Metazoa</taxon>
        <taxon>Ecdysozoa</taxon>
        <taxon>Nematoda</taxon>
        <taxon>Chromadorea</taxon>
        <taxon>Rhabditida</taxon>
        <taxon>Rhabditina</taxon>
        <taxon>Diplogasteromorpha</taxon>
        <taxon>Diplogasteroidea</taxon>
        <taxon>Neodiplogasteridae</taxon>
        <taxon>Pristionchus</taxon>
    </lineage>
</organism>
<evidence type="ECO:0000256" key="7">
    <source>
        <dbReference type="PROSITE-ProRule" id="PRU00042"/>
    </source>
</evidence>
<keyword evidence="11" id="KW-1185">Reference proteome</keyword>
<dbReference type="GO" id="GO:0005634">
    <property type="term" value="C:nucleus"/>
    <property type="evidence" value="ECO:0007669"/>
    <property type="project" value="UniProtKB-SubCell"/>
</dbReference>
<comment type="caution">
    <text evidence="10">The sequence shown here is derived from an EMBL/GenBank/DDBJ whole genome shotgun (WGS) entry which is preliminary data.</text>
</comment>
<dbReference type="InterPro" id="IPR050527">
    <property type="entry name" value="Snail/Krueppel_Znf"/>
</dbReference>
<dbReference type="PANTHER" id="PTHR24388:SF54">
    <property type="entry name" value="PROTEIN ESCARGOT"/>
    <property type="match status" value="1"/>
</dbReference>
<evidence type="ECO:0000256" key="5">
    <source>
        <dbReference type="ARBA" id="ARBA00022833"/>
    </source>
</evidence>
<evidence type="ECO:0000256" key="4">
    <source>
        <dbReference type="ARBA" id="ARBA00022771"/>
    </source>
</evidence>
<feature type="domain" description="C2H2-type" evidence="9">
    <location>
        <begin position="113"/>
        <end position="138"/>
    </location>
</feature>
<dbReference type="Pfam" id="PF00096">
    <property type="entry name" value="zf-C2H2"/>
    <property type="match status" value="3"/>
</dbReference>
<dbReference type="Proteomes" id="UP001432027">
    <property type="component" value="Unassembled WGS sequence"/>
</dbReference>
<name>A0AAV5T3W4_9BILA</name>
<evidence type="ECO:0000256" key="3">
    <source>
        <dbReference type="ARBA" id="ARBA00022737"/>
    </source>
</evidence>
<feature type="domain" description="C2H2-type" evidence="9">
    <location>
        <begin position="85"/>
        <end position="112"/>
    </location>
</feature>
<feature type="non-terminal residue" evidence="10">
    <location>
        <position position="1"/>
    </location>
</feature>
<dbReference type="PROSITE" id="PS50157">
    <property type="entry name" value="ZINC_FINGER_C2H2_2"/>
    <property type="match status" value="4"/>
</dbReference>
<dbReference type="GO" id="GO:0000981">
    <property type="term" value="F:DNA-binding transcription factor activity, RNA polymerase II-specific"/>
    <property type="evidence" value="ECO:0007669"/>
    <property type="project" value="TreeGrafter"/>
</dbReference>
<evidence type="ECO:0000313" key="11">
    <source>
        <dbReference type="Proteomes" id="UP001432027"/>
    </source>
</evidence>
<feature type="non-terminal residue" evidence="10">
    <location>
        <position position="165"/>
    </location>
</feature>
<sequence>IGSDNMDSMADDHLIEEGRENEEISWKNSRSEFEKRDDNSAPSAMHECKICARVFKFKTSLIAHTSVAHSIFFHQISRCIKANKFPCDICSYRSATLAALATHICMHTGDRPHKCTIGECSEAFANASLLKNHQRVVHKVKPFECSICGEKFDMITQLTRHKKGH</sequence>
<keyword evidence="4 7" id="KW-0863">Zinc-finger</keyword>
<feature type="compositionally biased region" description="Basic and acidic residues" evidence="8">
    <location>
        <begin position="10"/>
        <end position="39"/>
    </location>
</feature>
<feature type="domain" description="C2H2-type" evidence="9">
    <location>
        <begin position="143"/>
        <end position="165"/>
    </location>
</feature>
<feature type="region of interest" description="Disordered" evidence="8">
    <location>
        <begin position="1"/>
        <end position="40"/>
    </location>
</feature>
<feature type="domain" description="C2H2-type" evidence="9">
    <location>
        <begin position="46"/>
        <end position="70"/>
    </location>
</feature>
<dbReference type="EMBL" id="BTSX01000003">
    <property type="protein sequence ID" value="GMS90281.1"/>
    <property type="molecule type" value="Genomic_DNA"/>
</dbReference>
<evidence type="ECO:0000256" key="1">
    <source>
        <dbReference type="ARBA" id="ARBA00004123"/>
    </source>
</evidence>
<dbReference type="AlphaFoldDB" id="A0AAV5T3W4"/>
<dbReference type="GO" id="GO:0008270">
    <property type="term" value="F:zinc ion binding"/>
    <property type="evidence" value="ECO:0007669"/>
    <property type="project" value="UniProtKB-KW"/>
</dbReference>
<proteinExistence type="predicted"/>
<evidence type="ECO:0000313" key="10">
    <source>
        <dbReference type="EMBL" id="GMS90281.1"/>
    </source>
</evidence>